<dbReference type="EMBL" id="FORP01000003">
    <property type="protein sequence ID" value="SFJ14674.1"/>
    <property type="molecule type" value="Genomic_DNA"/>
</dbReference>
<evidence type="ECO:0000256" key="1">
    <source>
        <dbReference type="SAM" id="MobiDB-lite"/>
    </source>
</evidence>
<dbReference type="Gene3D" id="1.20.1260.20">
    <property type="entry name" value="PPE superfamily"/>
    <property type="match status" value="1"/>
</dbReference>
<evidence type="ECO:0000313" key="3">
    <source>
        <dbReference type="Proteomes" id="UP000199025"/>
    </source>
</evidence>
<dbReference type="STRING" id="115433.SAMN05421835_103216"/>
<dbReference type="SUPFAM" id="SSF140453">
    <property type="entry name" value="EsxAB dimer-like"/>
    <property type="match status" value="1"/>
</dbReference>
<dbReference type="AlphaFoldDB" id="A0A1I3NZD8"/>
<protein>
    <recommendedName>
        <fullName evidence="4">Proteins of 100 residues with WXG</fullName>
    </recommendedName>
</protein>
<evidence type="ECO:0008006" key="4">
    <source>
        <dbReference type="Google" id="ProtNLM"/>
    </source>
</evidence>
<gene>
    <name evidence="2" type="ORF">SAMN05421835_103216</name>
</gene>
<accession>A0A1I3NZD8</accession>
<dbReference type="InterPro" id="IPR036689">
    <property type="entry name" value="ESAT-6-like_sf"/>
</dbReference>
<proteinExistence type="predicted"/>
<dbReference type="Proteomes" id="UP000199025">
    <property type="component" value="Unassembled WGS sequence"/>
</dbReference>
<evidence type="ECO:0000313" key="2">
    <source>
        <dbReference type="EMBL" id="SFJ14674.1"/>
    </source>
</evidence>
<reference evidence="2 3" key="1">
    <citation type="submission" date="2016-10" db="EMBL/GenBank/DDBJ databases">
        <authorList>
            <person name="de Groot N.N."/>
        </authorList>
    </citation>
    <scope>NUCLEOTIDE SEQUENCE [LARGE SCALE GENOMIC DNA]</scope>
    <source>
        <strain evidence="2 3">DSM 44468</strain>
    </source>
</reference>
<organism evidence="2 3">
    <name type="scientific">Amycolatopsis sacchari</name>
    <dbReference type="NCBI Taxonomy" id="115433"/>
    <lineage>
        <taxon>Bacteria</taxon>
        <taxon>Bacillati</taxon>
        <taxon>Actinomycetota</taxon>
        <taxon>Actinomycetes</taxon>
        <taxon>Pseudonocardiales</taxon>
        <taxon>Pseudonocardiaceae</taxon>
        <taxon>Amycolatopsis</taxon>
    </lineage>
</organism>
<dbReference type="InterPro" id="IPR038332">
    <property type="entry name" value="PPE_sf"/>
</dbReference>
<keyword evidence="3" id="KW-1185">Reference proteome</keyword>
<dbReference type="OrthoDB" id="5180306at2"/>
<name>A0A1I3NZD8_9PSEU</name>
<feature type="region of interest" description="Disordered" evidence="1">
    <location>
        <begin position="340"/>
        <end position="374"/>
    </location>
</feature>
<sequence>MAETKTKAGGVEITTGEKDTGQKVQEAIPFYGNYLKTKDAIGKFSDGADGSEVSNLASEGTALLGAVGTSAYGIATDPIGWLVGQGLNFLISVVQPLEDAIHFVSGDGPALSQAAENFNAIGKGVADLGNRFEQELADSVTSWGGPAAEAASTKLGEFANGIEGVAGQAGELARMLQISSMIMTVIEDFIKAILTELITWLIMIWIPALAAAIPSFGASTAAAGTATGVRAAQTGSRVSRIIAKLREFLDKIMAFLRNLATRVGNVRTAFQRAMVNKQVGSVFADASKGLGDKSALTKLWSKDGLLGGRLQDGIGKSLWNTTRDTAVSEAGLGKGQNAGIDKPLRNISGGQKAAEVDNVGDDQSKGETEGYLDI</sequence>
<dbReference type="RefSeq" id="WP_091505042.1">
    <property type="nucleotide sequence ID" value="NZ_CBDQZW010000010.1"/>
</dbReference>